<gene>
    <name evidence="2" type="ORF">NRP21_23345</name>
</gene>
<dbReference type="CDD" id="cd08421">
    <property type="entry name" value="PBP2_LTTR_like_1"/>
    <property type="match status" value="1"/>
</dbReference>
<dbReference type="InterPro" id="IPR005119">
    <property type="entry name" value="LysR_subst-bd"/>
</dbReference>
<dbReference type="Gene3D" id="3.40.190.290">
    <property type="match status" value="1"/>
</dbReference>
<accession>A0ABT1XDE7</accession>
<keyword evidence="3" id="KW-1185">Reference proteome</keyword>
<reference evidence="2 3" key="1">
    <citation type="submission" date="2022-06" db="EMBL/GenBank/DDBJ databases">
        <title>Roseomonas CN29.</title>
        <authorList>
            <person name="Cheng Y."/>
            <person name="He X."/>
        </authorList>
    </citation>
    <scope>NUCLEOTIDE SEQUENCE [LARGE SCALE GENOMIC DNA]</scope>
    <source>
        <strain evidence="2 3">CN29</strain>
    </source>
</reference>
<dbReference type="SUPFAM" id="SSF53850">
    <property type="entry name" value="Periplasmic binding protein-like II"/>
    <property type="match status" value="1"/>
</dbReference>
<dbReference type="Pfam" id="PF03466">
    <property type="entry name" value="LysR_substrate"/>
    <property type="match status" value="1"/>
</dbReference>
<proteinExistence type="predicted"/>
<protein>
    <submittedName>
        <fullName evidence="2">LysR substrate-binding domain-containing protein</fullName>
    </submittedName>
</protein>
<comment type="caution">
    <text evidence="2">The sequence shown here is derived from an EMBL/GenBank/DDBJ whole genome shotgun (WGS) entry which is preliminary data.</text>
</comment>
<dbReference type="EMBL" id="JANJOU010000027">
    <property type="protein sequence ID" value="MCR0984994.1"/>
    <property type="molecule type" value="Genomic_DNA"/>
</dbReference>
<organism evidence="2 3">
    <name type="scientific">Roseomonas populi</name>
    <dbReference type="NCBI Taxonomy" id="3121582"/>
    <lineage>
        <taxon>Bacteria</taxon>
        <taxon>Pseudomonadati</taxon>
        <taxon>Pseudomonadota</taxon>
        <taxon>Alphaproteobacteria</taxon>
        <taxon>Acetobacterales</taxon>
        <taxon>Roseomonadaceae</taxon>
        <taxon>Roseomonas</taxon>
    </lineage>
</organism>
<feature type="domain" description="LysR substrate-binding" evidence="1">
    <location>
        <begin position="33"/>
        <end position="236"/>
    </location>
</feature>
<dbReference type="Proteomes" id="UP001524642">
    <property type="component" value="Unassembled WGS sequence"/>
</dbReference>
<dbReference type="PANTHER" id="PTHR30419">
    <property type="entry name" value="HTH-TYPE TRANSCRIPTIONAL REGULATOR YBHD"/>
    <property type="match status" value="1"/>
</dbReference>
<dbReference type="InterPro" id="IPR050950">
    <property type="entry name" value="HTH-type_LysR_regulators"/>
</dbReference>
<evidence type="ECO:0000313" key="2">
    <source>
        <dbReference type="EMBL" id="MCR0984994.1"/>
    </source>
</evidence>
<dbReference type="RefSeq" id="WP_257718646.1">
    <property type="nucleotide sequence ID" value="NZ_JANJOU010000027.1"/>
</dbReference>
<sequence>MDLTPAGEMLLQHVARVLSDVEMMHGELAAFAKGMRGSIRLQANSSSISSHLPKALAMFMADNPQVNIELDEQNRDEIVLAVRDGAADLGVLASETESGGLQSFPFAQDRLVIVTPKGHVLADAGQIRLLDALDHGFVGMSRSSSNFQFLVQTATRLGRHPNVRIHVDSFQVLLQFVASNVGIGLVPYSIYQNLNASTGYAAVELTDAWARRSLKIVTRDVDRQPPFMRSLLEHLLKFSERG</sequence>
<evidence type="ECO:0000259" key="1">
    <source>
        <dbReference type="Pfam" id="PF03466"/>
    </source>
</evidence>
<name>A0ABT1XDE7_9PROT</name>
<evidence type="ECO:0000313" key="3">
    <source>
        <dbReference type="Proteomes" id="UP001524642"/>
    </source>
</evidence>
<dbReference type="PANTHER" id="PTHR30419:SF2">
    <property type="entry name" value="LYSR FAMILY TRANSCRIPTIONAL REGULATOR"/>
    <property type="match status" value="1"/>
</dbReference>